<evidence type="ECO:0000256" key="1">
    <source>
        <dbReference type="SAM" id="MobiDB-lite"/>
    </source>
</evidence>
<reference evidence="2 3" key="1">
    <citation type="submission" date="2023-10" db="EMBL/GenBank/DDBJ databases">
        <title>Genomes of two closely related lineages of the louse Polyplax serrata with different host specificities.</title>
        <authorList>
            <person name="Martinu J."/>
            <person name="Tarabai H."/>
            <person name="Stefka J."/>
            <person name="Hypsa V."/>
        </authorList>
    </citation>
    <scope>NUCLEOTIDE SEQUENCE [LARGE SCALE GENOMIC DNA]</scope>
    <source>
        <strain evidence="2">HR10_N</strain>
    </source>
</reference>
<gene>
    <name evidence="2" type="ORF">RUM43_001722</name>
</gene>
<name>A0AAN8XR84_POLSC</name>
<comment type="caution">
    <text evidence="2">The sequence shown here is derived from an EMBL/GenBank/DDBJ whole genome shotgun (WGS) entry which is preliminary data.</text>
</comment>
<sequence>MQKNQSHKTGALDLRQTAAAERQILSPFNLMAIYRRQDRGESQSNRSNFAQADLFIPRHPKSVQSDFMKTKSLGDSQQPPTRFVTFSRDGKTRRKSKVDKMAESLRKTPRKWNLLQTGKSKSNDKIEIHVSDFVRNQQENEVPPKGSFA</sequence>
<feature type="compositionally biased region" description="Polar residues" evidence="1">
    <location>
        <begin position="70"/>
        <end position="80"/>
    </location>
</feature>
<organism evidence="2 3">
    <name type="scientific">Polyplax serrata</name>
    <name type="common">Common mouse louse</name>
    <dbReference type="NCBI Taxonomy" id="468196"/>
    <lineage>
        <taxon>Eukaryota</taxon>
        <taxon>Metazoa</taxon>
        <taxon>Ecdysozoa</taxon>
        <taxon>Arthropoda</taxon>
        <taxon>Hexapoda</taxon>
        <taxon>Insecta</taxon>
        <taxon>Pterygota</taxon>
        <taxon>Neoptera</taxon>
        <taxon>Paraneoptera</taxon>
        <taxon>Psocodea</taxon>
        <taxon>Troctomorpha</taxon>
        <taxon>Phthiraptera</taxon>
        <taxon>Anoplura</taxon>
        <taxon>Polyplacidae</taxon>
        <taxon>Polyplax</taxon>
    </lineage>
</organism>
<protein>
    <submittedName>
        <fullName evidence="2">Uncharacterized protein</fullName>
    </submittedName>
</protein>
<dbReference type="AlphaFoldDB" id="A0AAN8XR84"/>
<evidence type="ECO:0000313" key="3">
    <source>
        <dbReference type="Proteomes" id="UP001372834"/>
    </source>
</evidence>
<dbReference type="EMBL" id="JAWJWE010000001">
    <property type="protein sequence ID" value="KAK6645445.1"/>
    <property type="molecule type" value="Genomic_DNA"/>
</dbReference>
<feature type="region of interest" description="Disordered" evidence="1">
    <location>
        <begin position="70"/>
        <end position="105"/>
    </location>
</feature>
<proteinExistence type="predicted"/>
<dbReference type="Proteomes" id="UP001372834">
    <property type="component" value="Unassembled WGS sequence"/>
</dbReference>
<accession>A0AAN8XR84</accession>
<evidence type="ECO:0000313" key="2">
    <source>
        <dbReference type="EMBL" id="KAK6645445.1"/>
    </source>
</evidence>